<dbReference type="Gene3D" id="1.10.510.10">
    <property type="entry name" value="Transferase(Phosphotransferase) domain 1"/>
    <property type="match status" value="1"/>
</dbReference>
<evidence type="ECO:0000256" key="13">
    <source>
        <dbReference type="ARBA" id="ARBA00022741"/>
    </source>
</evidence>
<dbReference type="OrthoDB" id="248923at2759"/>
<keyword evidence="10" id="KW-0132">Cell division</keyword>
<protein>
    <recommendedName>
        <fullName evidence="22">Serine/threonine-protein kinase Nek4</fullName>
        <ecNumber evidence="5">2.7.11.1</ecNumber>
    </recommendedName>
    <alternativeName>
        <fullName evidence="24">Never in mitosis A-related kinase 4</fullName>
    </alternativeName>
    <alternativeName>
        <fullName evidence="23">Serine/threonine-protein kinase 2</fullName>
    </alternativeName>
</protein>
<comment type="cofactor">
    <cofactor evidence="1">
        <name>Mn(2+)</name>
        <dbReference type="ChEBI" id="CHEBI:29035"/>
    </cofactor>
</comment>
<comment type="caution">
    <text evidence="28">The sequence shown here is derived from an EMBL/GenBank/DDBJ whole genome shotgun (WGS) entry which is preliminary data.</text>
</comment>
<feature type="compositionally biased region" description="Polar residues" evidence="26">
    <location>
        <begin position="358"/>
        <end position="388"/>
    </location>
</feature>
<evidence type="ECO:0000256" key="8">
    <source>
        <dbReference type="ARBA" id="ARBA00022527"/>
    </source>
</evidence>
<dbReference type="GO" id="GO:0004674">
    <property type="term" value="F:protein serine/threonine kinase activity"/>
    <property type="evidence" value="ECO:0007669"/>
    <property type="project" value="UniProtKB-KW"/>
</dbReference>
<keyword evidence="15" id="KW-0418">Kinase</keyword>
<feature type="compositionally biased region" description="Polar residues" evidence="26">
    <location>
        <begin position="448"/>
        <end position="470"/>
    </location>
</feature>
<evidence type="ECO:0000256" key="3">
    <source>
        <dbReference type="ARBA" id="ARBA00004496"/>
    </source>
</evidence>
<evidence type="ECO:0000256" key="4">
    <source>
        <dbReference type="ARBA" id="ARBA00010886"/>
    </source>
</evidence>
<evidence type="ECO:0000256" key="10">
    <source>
        <dbReference type="ARBA" id="ARBA00022618"/>
    </source>
</evidence>
<dbReference type="PANTHER" id="PTHR44899">
    <property type="entry name" value="CAMK FAMILY PROTEIN KINASE"/>
    <property type="match status" value="1"/>
</dbReference>
<feature type="domain" description="Protein kinase" evidence="27">
    <location>
        <begin position="6"/>
        <end position="260"/>
    </location>
</feature>
<dbReference type="GO" id="GO:0005737">
    <property type="term" value="C:cytoplasm"/>
    <property type="evidence" value="ECO:0007669"/>
    <property type="project" value="UniProtKB-SubCell"/>
</dbReference>
<evidence type="ECO:0000256" key="20">
    <source>
        <dbReference type="ARBA" id="ARBA00047899"/>
    </source>
</evidence>
<name>A0A7I8VIL2_9ANNE</name>
<feature type="region of interest" description="Disordered" evidence="26">
    <location>
        <begin position="650"/>
        <end position="669"/>
    </location>
</feature>
<dbReference type="CDD" id="cd08223">
    <property type="entry name" value="STKc_Nek4"/>
    <property type="match status" value="1"/>
</dbReference>
<feature type="region of interest" description="Disordered" evidence="26">
    <location>
        <begin position="273"/>
        <end position="302"/>
    </location>
</feature>
<dbReference type="SMART" id="SM00220">
    <property type="entry name" value="S_TKc"/>
    <property type="match status" value="1"/>
</dbReference>
<evidence type="ECO:0000256" key="14">
    <source>
        <dbReference type="ARBA" id="ARBA00022776"/>
    </source>
</evidence>
<dbReference type="PROSITE" id="PS00107">
    <property type="entry name" value="PROTEIN_KINASE_ATP"/>
    <property type="match status" value="1"/>
</dbReference>
<evidence type="ECO:0000256" key="25">
    <source>
        <dbReference type="PROSITE-ProRule" id="PRU10141"/>
    </source>
</evidence>
<dbReference type="InterPro" id="IPR000719">
    <property type="entry name" value="Prot_kinase_dom"/>
</dbReference>
<keyword evidence="7" id="KW-0963">Cytoplasm</keyword>
<keyword evidence="13 25" id="KW-0547">Nucleotide-binding</keyword>
<evidence type="ECO:0000256" key="22">
    <source>
        <dbReference type="ARBA" id="ARBA00067731"/>
    </source>
</evidence>
<comment type="catalytic activity">
    <reaction evidence="21">
        <text>L-seryl-[protein] + ATP = O-phospho-L-seryl-[protein] + ADP + H(+)</text>
        <dbReference type="Rhea" id="RHEA:17989"/>
        <dbReference type="Rhea" id="RHEA-COMP:9863"/>
        <dbReference type="Rhea" id="RHEA-COMP:11604"/>
        <dbReference type="ChEBI" id="CHEBI:15378"/>
        <dbReference type="ChEBI" id="CHEBI:29999"/>
        <dbReference type="ChEBI" id="CHEBI:30616"/>
        <dbReference type="ChEBI" id="CHEBI:83421"/>
        <dbReference type="ChEBI" id="CHEBI:456216"/>
        <dbReference type="EC" id="2.7.11.1"/>
    </reaction>
</comment>
<reference evidence="28 29" key="1">
    <citation type="submission" date="2020-08" db="EMBL/GenBank/DDBJ databases">
        <authorList>
            <person name="Hejnol A."/>
        </authorList>
    </citation>
    <scope>NUCLEOTIDE SEQUENCE [LARGE SCALE GENOMIC DNA]</scope>
</reference>
<keyword evidence="19" id="KW-0131">Cell cycle</keyword>
<dbReference type="PANTHER" id="PTHR44899:SF7">
    <property type="entry name" value="NIMA-RELATED KINASE"/>
    <property type="match status" value="1"/>
</dbReference>
<accession>A0A7I8VIL2</accession>
<evidence type="ECO:0000256" key="18">
    <source>
        <dbReference type="ARBA" id="ARBA00023273"/>
    </source>
</evidence>
<evidence type="ECO:0000256" key="2">
    <source>
        <dbReference type="ARBA" id="ARBA00004138"/>
    </source>
</evidence>
<dbReference type="InterPro" id="IPR051131">
    <property type="entry name" value="NEK_Ser/Thr_kinase_NIMA"/>
</dbReference>
<sequence>MSLDKYTNIRVIGKGSYGEVWLVRHKSDRKQYVLKKLEVKHASKRERYSAEQEAKLLSKLHHPNIVTYKDSFENNGHLYIAMGFCEGGDLFSKLKEQRSVPLEERQIVEWFVQISMALQYMHERNILHRDLKTQNIFLTKASIIKVGDLGIAKVLDNPNDMASTLIGTPYYMSPELFSNKPYNHKSDVWALGCCVYEMATLKHAFNAKDMNSLVYKILRGKLPSMPKIYSDELVTMIRAMLNQNPDKRPSVNRILKDPFIKKNIAIFLDGTRKNKATSAKSKRPPSGERSRKSSQTDDDAKSVLSVASSVGVSYETNNILEAINDDEKLEPLHPCGPELTPIAEEMTPRKQYPPPKSADQSPKTSFEAKQSRPASGQNSRSSTPTRASGNKELPPRSPDVSGTGARKKKKSVLKMRQSSNENSEPNKEPLQDPIESRPLPPRPLMSGNPKSKNSSAVVHNRESGYSSEIISSCDPVVNKPKGMSKSHDPSSPTETKLPPSRVVSKSQDIRPQMKSAAPRQSNLSARARRREKKEMEIKEIETPRMKSSVDIDPSRRSIDIDSRPSSAKSRPSSAKAALEQRSQKADISAVKRTRSESDKSKKPLVHQRSFNNSSSSDEDEIKRDERRNHRDVNNLVCALESTLKAASAVRHSGDDDDDNGDVIIPGGAKVPNVRRNETFVIRKHVDPPPQRLQVEPLRAIKVSTDPTEDAIHPAERTLGTATRLNDRIQQLRKDVIRAFGIAKLKAAYDVLEKVESEDAEPKLIKILGQDGFDEYAGKIWQLKFCEDVQSGLV</sequence>
<dbReference type="GO" id="GO:0005929">
    <property type="term" value="C:cilium"/>
    <property type="evidence" value="ECO:0007669"/>
    <property type="project" value="UniProtKB-SubCell"/>
</dbReference>
<dbReference type="SUPFAM" id="SSF56112">
    <property type="entry name" value="Protein kinase-like (PK-like)"/>
    <property type="match status" value="1"/>
</dbReference>
<evidence type="ECO:0000313" key="28">
    <source>
        <dbReference type="EMBL" id="CAD5115258.1"/>
    </source>
</evidence>
<evidence type="ECO:0000259" key="27">
    <source>
        <dbReference type="PROSITE" id="PS50011"/>
    </source>
</evidence>
<dbReference type="GO" id="GO:0051301">
    <property type="term" value="P:cell division"/>
    <property type="evidence" value="ECO:0007669"/>
    <property type="project" value="UniProtKB-KW"/>
</dbReference>
<keyword evidence="29" id="KW-1185">Reference proteome</keyword>
<dbReference type="Pfam" id="PF00069">
    <property type="entry name" value="Pkinase"/>
    <property type="match status" value="1"/>
</dbReference>
<keyword evidence="9" id="KW-0597">Phosphoprotein</keyword>
<keyword evidence="8" id="KW-0723">Serine/threonine-protein kinase</keyword>
<evidence type="ECO:0000256" key="19">
    <source>
        <dbReference type="ARBA" id="ARBA00023306"/>
    </source>
</evidence>
<dbReference type="AlphaFoldDB" id="A0A7I8VIL2"/>
<feature type="region of interest" description="Disordered" evidence="26">
    <location>
        <begin position="345"/>
        <end position="627"/>
    </location>
</feature>
<evidence type="ECO:0000313" key="29">
    <source>
        <dbReference type="Proteomes" id="UP000549394"/>
    </source>
</evidence>
<dbReference type="PROSITE" id="PS50011">
    <property type="entry name" value="PROTEIN_KINASE_DOM"/>
    <property type="match status" value="1"/>
</dbReference>
<evidence type="ECO:0000256" key="11">
    <source>
        <dbReference type="ARBA" id="ARBA00022679"/>
    </source>
</evidence>
<dbReference type="EMBL" id="CAJFCJ010000006">
    <property type="protein sequence ID" value="CAD5115258.1"/>
    <property type="molecule type" value="Genomic_DNA"/>
</dbReference>
<keyword evidence="17" id="KW-0460">Magnesium</keyword>
<evidence type="ECO:0000256" key="7">
    <source>
        <dbReference type="ARBA" id="ARBA00022490"/>
    </source>
</evidence>
<dbReference type="EC" id="2.7.11.1" evidence="5"/>
<evidence type="ECO:0000256" key="6">
    <source>
        <dbReference type="ARBA" id="ARBA00022481"/>
    </source>
</evidence>
<feature type="compositionally biased region" description="Basic and acidic residues" evidence="26">
    <location>
        <begin position="285"/>
        <end position="301"/>
    </location>
</feature>
<dbReference type="Gene3D" id="3.30.200.20">
    <property type="entry name" value="Phosphorylase Kinase, domain 1"/>
    <property type="match status" value="1"/>
</dbReference>
<evidence type="ECO:0000256" key="24">
    <source>
        <dbReference type="ARBA" id="ARBA00082679"/>
    </source>
</evidence>
<keyword evidence="6" id="KW-0488">Methylation</keyword>
<evidence type="ECO:0000256" key="1">
    <source>
        <dbReference type="ARBA" id="ARBA00001936"/>
    </source>
</evidence>
<evidence type="ECO:0000256" key="5">
    <source>
        <dbReference type="ARBA" id="ARBA00012513"/>
    </source>
</evidence>
<keyword evidence="18" id="KW-0966">Cell projection</keyword>
<keyword evidence="16 25" id="KW-0067">ATP-binding</keyword>
<dbReference type="FunFam" id="3.30.200.20:FF:000247">
    <property type="entry name" value="serine/threonine-protein kinase Nek4 isoform X1"/>
    <property type="match status" value="1"/>
</dbReference>
<comment type="subcellular location">
    <subcellularLocation>
        <location evidence="2">Cell projection</location>
        <location evidence="2">Cilium</location>
    </subcellularLocation>
    <subcellularLocation>
        <location evidence="3">Cytoplasm</location>
    </subcellularLocation>
</comment>
<dbReference type="InterPro" id="IPR011009">
    <property type="entry name" value="Kinase-like_dom_sf"/>
</dbReference>
<evidence type="ECO:0000256" key="15">
    <source>
        <dbReference type="ARBA" id="ARBA00022777"/>
    </source>
</evidence>
<dbReference type="GO" id="GO:0005524">
    <property type="term" value="F:ATP binding"/>
    <property type="evidence" value="ECO:0007669"/>
    <property type="project" value="UniProtKB-UniRule"/>
</dbReference>
<dbReference type="InterPro" id="IPR017441">
    <property type="entry name" value="Protein_kinase_ATP_BS"/>
</dbReference>
<organism evidence="28 29">
    <name type="scientific">Dimorphilus gyrociliatus</name>
    <dbReference type="NCBI Taxonomy" id="2664684"/>
    <lineage>
        <taxon>Eukaryota</taxon>
        <taxon>Metazoa</taxon>
        <taxon>Spiralia</taxon>
        <taxon>Lophotrochozoa</taxon>
        <taxon>Annelida</taxon>
        <taxon>Polychaeta</taxon>
        <taxon>Polychaeta incertae sedis</taxon>
        <taxon>Dinophilidae</taxon>
        <taxon>Dimorphilus</taxon>
    </lineage>
</organism>
<evidence type="ECO:0000256" key="9">
    <source>
        <dbReference type="ARBA" id="ARBA00022553"/>
    </source>
</evidence>
<dbReference type="Proteomes" id="UP000549394">
    <property type="component" value="Unassembled WGS sequence"/>
</dbReference>
<comment type="catalytic activity">
    <reaction evidence="20">
        <text>L-threonyl-[protein] + ATP = O-phospho-L-threonyl-[protein] + ADP + H(+)</text>
        <dbReference type="Rhea" id="RHEA:46608"/>
        <dbReference type="Rhea" id="RHEA-COMP:11060"/>
        <dbReference type="Rhea" id="RHEA-COMP:11605"/>
        <dbReference type="ChEBI" id="CHEBI:15378"/>
        <dbReference type="ChEBI" id="CHEBI:30013"/>
        <dbReference type="ChEBI" id="CHEBI:30616"/>
        <dbReference type="ChEBI" id="CHEBI:61977"/>
        <dbReference type="ChEBI" id="CHEBI:456216"/>
        <dbReference type="EC" id="2.7.11.1"/>
    </reaction>
</comment>
<keyword evidence="12" id="KW-0479">Metal-binding</keyword>
<evidence type="ECO:0000256" key="12">
    <source>
        <dbReference type="ARBA" id="ARBA00022723"/>
    </source>
</evidence>
<comment type="similarity">
    <text evidence="4">Belongs to the protein kinase superfamily. NEK Ser/Thr protein kinase family. NIMA subfamily.</text>
</comment>
<feature type="binding site" evidence="25">
    <location>
        <position position="35"/>
    </location>
    <ligand>
        <name>ATP</name>
        <dbReference type="ChEBI" id="CHEBI:30616"/>
    </ligand>
</feature>
<evidence type="ECO:0000256" key="21">
    <source>
        <dbReference type="ARBA" id="ARBA00048679"/>
    </source>
</evidence>
<feature type="compositionally biased region" description="Low complexity" evidence="26">
    <location>
        <begin position="563"/>
        <end position="577"/>
    </location>
</feature>
<keyword evidence="11" id="KW-0808">Transferase</keyword>
<evidence type="ECO:0000256" key="23">
    <source>
        <dbReference type="ARBA" id="ARBA00080102"/>
    </source>
</evidence>
<dbReference type="InterPro" id="IPR008271">
    <property type="entry name" value="Ser/Thr_kinase_AS"/>
</dbReference>
<dbReference type="GO" id="GO:0046872">
    <property type="term" value="F:metal ion binding"/>
    <property type="evidence" value="ECO:0007669"/>
    <property type="project" value="UniProtKB-KW"/>
</dbReference>
<gene>
    <name evidence="28" type="ORF">DGYR_LOCUS4011</name>
</gene>
<keyword evidence="14" id="KW-0498">Mitosis</keyword>
<evidence type="ECO:0000256" key="26">
    <source>
        <dbReference type="SAM" id="MobiDB-lite"/>
    </source>
</evidence>
<proteinExistence type="inferred from homology"/>
<evidence type="ECO:0000256" key="16">
    <source>
        <dbReference type="ARBA" id="ARBA00022840"/>
    </source>
</evidence>
<dbReference type="PROSITE" id="PS00108">
    <property type="entry name" value="PROTEIN_KINASE_ST"/>
    <property type="match status" value="1"/>
</dbReference>
<evidence type="ECO:0000256" key="17">
    <source>
        <dbReference type="ARBA" id="ARBA00022842"/>
    </source>
</evidence>
<dbReference type="FunFam" id="1.10.510.10:FF:000219">
    <property type="entry name" value="Putative serine/threonine-protein kinase Nek4"/>
    <property type="match status" value="1"/>
</dbReference>
<feature type="compositionally biased region" description="Basic and acidic residues" evidence="26">
    <location>
        <begin position="532"/>
        <end position="562"/>
    </location>
</feature>